<keyword evidence="2" id="KW-0472">Membrane</keyword>
<evidence type="ECO:0008006" key="4">
    <source>
        <dbReference type="Google" id="ProtNLM"/>
    </source>
</evidence>
<proteinExistence type="predicted"/>
<keyword evidence="2" id="KW-0812">Transmembrane</keyword>
<evidence type="ECO:0000313" key="3">
    <source>
        <dbReference type="EMBL" id="MPM71248.1"/>
    </source>
</evidence>
<dbReference type="InterPro" id="IPR038503">
    <property type="entry name" value="SpoIIIAH_sf"/>
</dbReference>
<reference evidence="3" key="1">
    <citation type="submission" date="2019-08" db="EMBL/GenBank/DDBJ databases">
        <authorList>
            <person name="Kucharzyk K."/>
            <person name="Murdoch R.W."/>
            <person name="Higgins S."/>
            <person name="Loffler F."/>
        </authorList>
    </citation>
    <scope>NUCLEOTIDE SEQUENCE</scope>
</reference>
<gene>
    <name evidence="3" type="ORF">SDC9_118211</name>
</gene>
<evidence type="ECO:0000256" key="2">
    <source>
        <dbReference type="SAM" id="Phobius"/>
    </source>
</evidence>
<dbReference type="Pfam" id="PF12685">
    <property type="entry name" value="SpoIIIAH"/>
    <property type="match status" value="1"/>
</dbReference>
<dbReference type="InterPro" id="IPR024232">
    <property type="entry name" value="SpoIIIAH"/>
</dbReference>
<accession>A0A645C1N4</accession>
<dbReference type="Gene3D" id="1.10.287.4300">
    <property type="entry name" value="Stage III sporulation protein AH-like"/>
    <property type="match status" value="1"/>
</dbReference>
<feature type="transmembrane region" description="Helical" evidence="2">
    <location>
        <begin position="71"/>
        <end position="92"/>
    </location>
</feature>
<dbReference type="EMBL" id="VSSQ01023983">
    <property type="protein sequence ID" value="MPM71248.1"/>
    <property type="molecule type" value="Genomic_DNA"/>
</dbReference>
<keyword evidence="2" id="KW-1133">Transmembrane helix</keyword>
<evidence type="ECO:0000256" key="1">
    <source>
        <dbReference type="SAM" id="MobiDB-lite"/>
    </source>
</evidence>
<dbReference type="AlphaFoldDB" id="A0A645C1N4"/>
<comment type="caution">
    <text evidence="3">The sequence shown here is derived from an EMBL/GenBank/DDBJ whole genome shotgun (WGS) entry which is preliminary data.</text>
</comment>
<protein>
    <recommendedName>
        <fullName evidence="4">Stage III sporulation protein AH</fullName>
    </recommendedName>
</protein>
<name>A0A645C1N4_9ZZZZ</name>
<sequence>MEKLAKINRVPEYITEPEAEPALLTAPEETKEEESAEEPKRGFAETFRALIPKKRTIPKPFPWKSISAKNVLVVSCIALIAVAGYINIRYYLNDEPVDSLKTGDNPAVATGENPSDVASEDENYFTVAVINRQRVRDEAIDLLQTLMDSESTPAERRDEIMVEMNRIADEITYEVNIENLVRAKGINECVAVINDGNANIIVKSAGLTPAEIAQIKEIVYVQTGIVPKNIKIIEKSV</sequence>
<organism evidence="3">
    <name type="scientific">bioreactor metagenome</name>
    <dbReference type="NCBI Taxonomy" id="1076179"/>
    <lineage>
        <taxon>unclassified sequences</taxon>
        <taxon>metagenomes</taxon>
        <taxon>ecological metagenomes</taxon>
    </lineage>
</organism>
<feature type="region of interest" description="Disordered" evidence="1">
    <location>
        <begin position="17"/>
        <end position="41"/>
    </location>
</feature>